<protein>
    <submittedName>
        <fullName evidence="1">HK97-gp10 family putative phage morphogenesis protein</fullName>
    </submittedName>
</protein>
<organism evidence="1 2">
    <name type="scientific">Pseudonocardia lutea</name>
    <dbReference type="NCBI Taxonomy" id="2172015"/>
    <lineage>
        <taxon>Bacteria</taxon>
        <taxon>Bacillati</taxon>
        <taxon>Actinomycetota</taxon>
        <taxon>Actinomycetes</taxon>
        <taxon>Pseudonocardiales</taxon>
        <taxon>Pseudonocardiaceae</taxon>
        <taxon>Pseudonocardia</taxon>
    </lineage>
</organism>
<evidence type="ECO:0000313" key="1">
    <source>
        <dbReference type="EMBL" id="MFC5947074.1"/>
    </source>
</evidence>
<dbReference type="InterPro" id="IPR010064">
    <property type="entry name" value="HK97-gp10_tail"/>
</dbReference>
<accession>A0ABW1I445</accession>
<dbReference type="Pfam" id="PF04883">
    <property type="entry name" value="HK97-gp10_like"/>
    <property type="match status" value="1"/>
</dbReference>
<dbReference type="EMBL" id="JBHSQK010000005">
    <property type="protein sequence ID" value="MFC5947074.1"/>
    <property type="molecule type" value="Genomic_DNA"/>
</dbReference>
<proteinExistence type="predicted"/>
<sequence>MANQYVPDPRAEAHIEAAKHNFMERLMGDIAQDAKRYAPVDTGELRESITAEVHGTTGTVKATAEHAAYVELGTRYQSAQPYLRPALYQQRGGA</sequence>
<dbReference type="RefSeq" id="WP_379563574.1">
    <property type="nucleotide sequence ID" value="NZ_JBHSQK010000005.1"/>
</dbReference>
<reference evidence="2" key="1">
    <citation type="journal article" date="2019" name="Int. J. Syst. Evol. Microbiol.">
        <title>The Global Catalogue of Microorganisms (GCM) 10K type strain sequencing project: providing services to taxonomists for standard genome sequencing and annotation.</title>
        <authorList>
            <consortium name="The Broad Institute Genomics Platform"/>
            <consortium name="The Broad Institute Genome Sequencing Center for Infectious Disease"/>
            <person name="Wu L."/>
            <person name="Ma J."/>
        </authorList>
    </citation>
    <scope>NUCLEOTIDE SEQUENCE [LARGE SCALE GENOMIC DNA]</scope>
    <source>
        <strain evidence="2">CGMCC 4.7397</strain>
    </source>
</reference>
<comment type="caution">
    <text evidence="1">The sequence shown here is derived from an EMBL/GenBank/DDBJ whole genome shotgun (WGS) entry which is preliminary data.</text>
</comment>
<dbReference type="Proteomes" id="UP001596119">
    <property type="component" value="Unassembled WGS sequence"/>
</dbReference>
<name>A0ABW1I445_9PSEU</name>
<evidence type="ECO:0000313" key="2">
    <source>
        <dbReference type="Proteomes" id="UP001596119"/>
    </source>
</evidence>
<dbReference type="NCBIfam" id="TIGR01725">
    <property type="entry name" value="phge_HK97_gp10"/>
    <property type="match status" value="1"/>
</dbReference>
<gene>
    <name evidence="1" type="ORF">ACFQH9_02125</name>
</gene>
<keyword evidence="2" id="KW-1185">Reference proteome</keyword>